<dbReference type="SUPFAM" id="SSF52540">
    <property type="entry name" value="P-loop containing nucleoside triphosphate hydrolases"/>
    <property type="match status" value="1"/>
</dbReference>
<dbReference type="SUPFAM" id="SSF90123">
    <property type="entry name" value="ABC transporter transmembrane region"/>
    <property type="match status" value="1"/>
</dbReference>
<keyword evidence="4 9" id="KW-0067">ATP-binding</keyword>
<dbReference type="InterPro" id="IPR036640">
    <property type="entry name" value="ABC1_TM_sf"/>
</dbReference>
<dbReference type="InterPro" id="IPR039421">
    <property type="entry name" value="Type_1_exporter"/>
</dbReference>
<keyword evidence="5 7" id="KW-1133">Transmembrane helix</keyword>
<evidence type="ECO:0000313" key="10">
    <source>
        <dbReference type="Proteomes" id="UP000675781"/>
    </source>
</evidence>
<dbReference type="GO" id="GO:0016887">
    <property type="term" value="F:ATP hydrolysis activity"/>
    <property type="evidence" value="ECO:0007669"/>
    <property type="project" value="InterPro"/>
</dbReference>
<dbReference type="SMART" id="SM00382">
    <property type="entry name" value="AAA"/>
    <property type="match status" value="1"/>
</dbReference>
<evidence type="ECO:0000256" key="4">
    <source>
        <dbReference type="ARBA" id="ARBA00022840"/>
    </source>
</evidence>
<dbReference type="PANTHER" id="PTHR24221">
    <property type="entry name" value="ATP-BINDING CASSETTE SUB-FAMILY B"/>
    <property type="match status" value="1"/>
</dbReference>
<evidence type="ECO:0000256" key="1">
    <source>
        <dbReference type="ARBA" id="ARBA00004651"/>
    </source>
</evidence>
<feature type="transmembrane region" description="Helical" evidence="7">
    <location>
        <begin position="20"/>
        <end position="45"/>
    </location>
</feature>
<feature type="transmembrane region" description="Helical" evidence="7">
    <location>
        <begin position="57"/>
        <end position="78"/>
    </location>
</feature>
<dbReference type="CDD" id="cd03228">
    <property type="entry name" value="ABCC_MRP_Like"/>
    <property type="match status" value="1"/>
</dbReference>
<evidence type="ECO:0000256" key="6">
    <source>
        <dbReference type="ARBA" id="ARBA00023136"/>
    </source>
</evidence>
<evidence type="ECO:0000256" key="5">
    <source>
        <dbReference type="ARBA" id="ARBA00022989"/>
    </source>
</evidence>
<accession>A0A941IM19</accession>
<dbReference type="InterPro" id="IPR003439">
    <property type="entry name" value="ABC_transporter-like_ATP-bd"/>
</dbReference>
<keyword evidence="3" id="KW-0547">Nucleotide-binding</keyword>
<feature type="domain" description="ABC transporter" evidence="8">
    <location>
        <begin position="355"/>
        <end position="598"/>
    </location>
</feature>
<dbReference type="InterPro" id="IPR003593">
    <property type="entry name" value="AAA+_ATPase"/>
</dbReference>
<comment type="subcellular location">
    <subcellularLocation>
        <location evidence="1">Cell membrane</location>
        <topology evidence="1">Multi-pass membrane protein</topology>
    </subcellularLocation>
</comment>
<reference evidence="9" key="1">
    <citation type="submission" date="2021-04" db="EMBL/GenBank/DDBJ databases">
        <title>Genome based classification of Actinospica acidithermotolerans sp. nov., an actinobacterium isolated from an Indonesian hot spring.</title>
        <authorList>
            <person name="Kusuma A.B."/>
            <person name="Putra K.E."/>
            <person name="Nafisah S."/>
            <person name="Loh J."/>
            <person name="Nouioui I."/>
            <person name="Goodfellow M."/>
        </authorList>
    </citation>
    <scope>NUCLEOTIDE SEQUENCE</scope>
    <source>
        <strain evidence="9">CSCA 57</strain>
    </source>
</reference>
<name>A0A941IM19_9ACTN</name>
<evidence type="ECO:0000256" key="3">
    <source>
        <dbReference type="ARBA" id="ARBA00022741"/>
    </source>
</evidence>
<dbReference type="GO" id="GO:0005886">
    <property type="term" value="C:plasma membrane"/>
    <property type="evidence" value="ECO:0007669"/>
    <property type="project" value="UniProtKB-SubCell"/>
</dbReference>
<dbReference type="RefSeq" id="WP_212528176.1">
    <property type="nucleotide sequence ID" value="NZ_JAGSOG010000036.1"/>
</dbReference>
<dbReference type="PANTHER" id="PTHR24221:SF654">
    <property type="entry name" value="ATP-BINDING CASSETTE SUB-FAMILY B MEMBER 6"/>
    <property type="match status" value="1"/>
</dbReference>
<dbReference type="PROSITE" id="PS50893">
    <property type="entry name" value="ABC_TRANSPORTER_2"/>
    <property type="match status" value="1"/>
</dbReference>
<organism evidence="9 10">
    <name type="scientific">Actinospica durhamensis</name>
    <dbReference type="NCBI Taxonomy" id="1508375"/>
    <lineage>
        <taxon>Bacteria</taxon>
        <taxon>Bacillati</taxon>
        <taxon>Actinomycetota</taxon>
        <taxon>Actinomycetes</taxon>
        <taxon>Catenulisporales</taxon>
        <taxon>Actinospicaceae</taxon>
        <taxon>Actinospica</taxon>
    </lineage>
</organism>
<dbReference type="GO" id="GO:0005524">
    <property type="term" value="F:ATP binding"/>
    <property type="evidence" value="ECO:0007669"/>
    <property type="project" value="UniProtKB-KW"/>
</dbReference>
<protein>
    <submittedName>
        <fullName evidence="9">ABC transporter ATP-binding protein</fullName>
    </submittedName>
</protein>
<feature type="transmembrane region" description="Helical" evidence="7">
    <location>
        <begin position="144"/>
        <end position="170"/>
    </location>
</feature>
<keyword evidence="6 7" id="KW-0472">Membrane</keyword>
<evidence type="ECO:0000259" key="8">
    <source>
        <dbReference type="PROSITE" id="PS50893"/>
    </source>
</evidence>
<evidence type="ECO:0000313" key="9">
    <source>
        <dbReference type="EMBL" id="MBR7833655.1"/>
    </source>
</evidence>
<proteinExistence type="predicted"/>
<dbReference type="EMBL" id="JAGSOG010000036">
    <property type="protein sequence ID" value="MBR7833655.1"/>
    <property type="molecule type" value="Genomic_DNA"/>
</dbReference>
<gene>
    <name evidence="9" type="ORF">KDL01_10295</name>
</gene>
<dbReference type="GO" id="GO:0034040">
    <property type="term" value="F:ATPase-coupled lipid transmembrane transporter activity"/>
    <property type="evidence" value="ECO:0007669"/>
    <property type="project" value="TreeGrafter"/>
</dbReference>
<sequence length="617" mass="66735">MTYQTLRGLTRCARDAGGRLLTGLGILILLQNLAPAGLALATALLIGRVQHAVPSDLVAATTVPLIVFALVLGIGHAADAALEPLVYLGAFRIDGAYRARITELAATSPTVDRLEDPESQRLVRAARADPVNWTERTPGTGVMALIHIAAVFAGAVASCAVLAGFAWWLVPLIFLPALAQWCILARRHQSFMHNWRASRREMQRGNVWERTAADPGTSKDIRVYGLGDWIADSIQTHIRTAFEPIWAKLTAKDEWQVFLLVGLPFSVALAVVGHDAATGRTTVAVESAVLAAGWSIFQSLGWTDTTISVTSAGECLAAYEELRQVLEPAAVPAAVLAPDAAAAAPRELPDRVPLIAFEGLGFRYPGTERTVLHSVDLEIKPGELLALVGLNGAGKSTLIKLLSMLYTPTSGRITADGLDIASYGHEAWRSRISVVFQDFVKYELSAAQNVLLGRGNLAPDFEELELAAEEAGFGEVLSRLPAGWDTPLARTRTGGVDLSGGQWQQVVLTRALYALRKGAKLLVLDEPTAHLDVRTEFEVFQRLAERRGEASIVLISHRLSTVRYADRIVLLDGGRITDSGTHEELLARGGEYARMFAIQAERFQAGYDDHIEEGELL</sequence>
<dbReference type="Pfam" id="PF00005">
    <property type="entry name" value="ABC_tran"/>
    <property type="match status" value="1"/>
</dbReference>
<dbReference type="Gene3D" id="1.20.1560.10">
    <property type="entry name" value="ABC transporter type 1, transmembrane domain"/>
    <property type="match status" value="1"/>
</dbReference>
<comment type="caution">
    <text evidence="9">The sequence shown here is derived from an EMBL/GenBank/DDBJ whole genome shotgun (WGS) entry which is preliminary data.</text>
</comment>
<dbReference type="Proteomes" id="UP000675781">
    <property type="component" value="Unassembled WGS sequence"/>
</dbReference>
<evidence type="ECO:0000256" key="7">
    <source>
        <dbReference type="SAM" id="Phobius"/>
    </source>
</evidence>
<dbReference type="InterPro" id="IPR027417">
    <property type="entry name" value="P-loop_NTPase"/>
</dbReference>
<keyword evidence="10" id="KW-1185">Reference proteome</keyword>
<keyword evidence="2 7" id="KW-0812">Transmembrane</keyword>
<dbReference type="Gene3D" id="3.40.50.300">
    <property type="entry name" value="P-loop containing nucleotide triphosphate hydrolases"/>
    <property type="match status" value="1"/>
</dbReference>
<evidence type="ECO:0000256" key="2">
    <source>
        <dbReference type="ARBA" id="ARBA00022692"/>
    </source>
</evidence>
<dbReference type="AlphaFoldDB" id="A0A941IM19"/>